<comment type="subcellular location">
    <subcellularLocation>
        <location evidence="1 7">Cell membrane</location>
        <topology evidence="1 7">Multi-pass membrane protein</topology>
    </subcellularLocation>
</comment>
<evidence type="ECO:0000256" key="4">
    <source>
        <dbReference type="ARBA" id="ARBA00022692"/>
    </source>
</evidence>
<dbReference type="SUPFAM" id="SSF161098">
    <property type="entry name" value="MetI-like"/>
    <property type="match status" value="1"/>
</dbReference>
<dbReference type="InterPro" id="IPR000515">
    <property type="entry name" value="MetI-like"/>
</dbReference>
<feature type="transmembrane region" description="Helical" evidence="7">
    <location>
        <begin position="126"/>
        <end position="147"/>
    </location>
</feature>
<feature type="domain" description="ABC transmembrane type-1" evidence="8">
    <location>
        <begin position="120"/>
        <end position="309"/>
    </location>
</feature>
<accession>A0A9D1XJV6</accession>
<proteinExistence type="inferred from homology"/>
<evidence type="ECO:0000313" key="9">
    <source>
        <dbReference type="EMBL" id="HIX80674.1"/>
    </source>
</evidence>
<name>A0A9D1XJV6_9FIRM</name>
<dbReference type="InterPro" id="IPR050366">
    <property type="entry name" value="BP-dependent_transpt_permease"/>
</dbReference>
<feature type="transmembrane region" description="Helical" evidence="7">
    <location>
        <begin position="237"/>
        <end position="264"/>
    </location>
</feature>
<dbReference type="GO" id="GO:0005886">
    <property type="term" value="C:plasma membrane"/>
    <property type="evidence" value="ECO:0007669"/>
    <property type="project" value="UniProtKB-SubCell"/>
</dbReference>
<keyword evidence="4 7" id="KW-0812">Transmembrane</keyword>
<keyword evidence="6 7" id="KW-0472">Membrane</keyword>
<dbReference type="Pfam" id="PF00528">
    <property type="entry name" value="BPD_transp_1"/>
    <property type="match status" value="1"/>
</dbReference>
<dbReference type="Gene3D" id="1.10.3720.10">
    <property type="entry name" value="MetI-like"/>
    <property type="match status" value="1"/>
</dbReference>
<keyword evidence="5 7" id="KW-1133">Transmembrane helix</keyword>
<dbReference type="InterPro" id="IPR025966">
    <property type="entry name" value="OppC_N"/>
</dbReference>
<dbReference type="PANTHER" id="PTHR43386">
    <property type="entry name" value="OLIGOPEPTIDE TRANSPORT SYSTEM PERMEASE PROTEIN APPC"/>
    <property type="match status" value="1"/>
</dbReference>
<evidence type="ECO:0000259" key="8">
    <source>
        <dbReference type="PROSITE" id="PS50928"/>
    </source>
</evidence>
<dbReference type="Pfam" id="PF12911">
    <property type="entry name" value="OppC_N"/>
    <property type="match status" value="1"/>
</dbReference>
<dbReference type="Proteomes" id="UP000886724">
    <property type="component" value="Unassembled WGS sequence"/>
</dbReference>
<dbReference type="PROSITE" id="PS50928">
    <property type="entry name" value="ABC_TM1"/>
    <property type="match status" value="1"/>
</dbReference>
<comment type="caution">
    <text evidence="9">The sequence shown here is derived from an EMBL/GenBank/DDBJ whole genome shotgun (WGS) entry which is preliminary data.</text>
</comment>
<feature type="transmembrane region" description="Helical" evidence="7">
    <location>
        <begin position="53"/>
        <end position="74"/>
    </location>
</feature>
<feature type="transmembrane region" description="Helical" evidence="7">
    <location>
        <begin position="183"/>
        <end position="202"/>
    </location>
</feature>
<dbReference type="InterPro" id="IPR035906">
    <property type="entry name" value="MetI-like_sf"/>
</dbReference>
<evidence type="ECO:0000256" key="3">
    <source>
        <dbReference type="ARBA" id="ARBA00022475"/>
    </source>
</evidence>
<feature type="transmembrane region" description="Helical" evidence="7">
    <location>
        <begin position="159"/>
        <end position="177"/>
    </location>
</feature>
<evidence type="ECO:0000256" key="6">
    <source>
        <dbReference type="ARBA" id="ARBA00023136"/>
    </source>
</evidence>
<dbReference type="AlphaFoldDB" id="A0A9D1XJV6"/>
<dbReference type="CDD" id="cd06261">
    <property type="entry name" value="TM_PBP2"/>
    <property type="match status" value="1"/>
</dbReference>
<reference evidence="9" key="2">
    <citation type="submission" date="2021-04" db="EMBL/GenBank/DDBJ databases">
        <authorList>
            <person name="Gilroy R."/>
        </authorList>
    </citation>
    <scope>NUCLEOTIDE SEQUENCE</scope>
    <source>
        <strain evidence="9">ChiGjej1B1-14440</strain>
    </source>
</reference>
<protein>
    <submittedName>
        <fullName evidence="9">ABC transporter permease</fullName>
    </submittedName>
</protein>
<feature type="transmembrane region" description="Helical" evidence="7">
    <location>
        <begin position="291"/>
        <end position="309"/>
    </location>
</feature>
<evidence type="ECO:0000256" key="5">
    <source>
        <dbReference type="ARBA" id="ARBA00022989"/>
    </source>
</evidence>
<evidence type="ECO:0000256" key="2">
    <source>
        <dbReference type="ARBA" id="ARBA00022448"/>
    </source>
</evidence>
<reference evidence="9" key="1">
    <citation type="journal article" date="2021" name="PeerJ">
        <title>Extensive microbial diversity within the chicken gut microbiome revealed by metagenomics and culture.</title>
        <authorList>
            <person name="Gilroy R."/>
            <person name="Ravi A."/>
            <person name="Getino M."/>
            <person name="Pursley I."/>
            <person name="Horton D.L."/>
            <person name="Alikhan N.F."/>
            <person name="Baker D."/>
            <person name="Gharbi K."/>
            <person name="Hall N."/>
            <person name="Watson M."/>
            <person name="Adriaenssens E.M."/>
            <person name="Foster-Nyarko E."/>
            <person name="Jarju S."/>
            <person name="Secka A."/>
            <person name="Antonio M."/>
            <person name="Oren A."/>
            <person name="Chaudhuri R.R."/>
            <person name="La Ragione R."/>
            <person name="Hildebrand F."/>
            <person name="Pallen M.J."/>
        </authorList>
    </citation>
    <scope>NUCLEOTIDE SEQUENCE</scope>
    <source>
        <strain evidence="9">ChiGjej1B1-14440</strain>
    </source>
</reference>
<evidence type="ECO:0000313" key="10">
    <source>
        <dbReference type="Proteomes" id="UP000886724"/>
    </source>
</evidence>
<gene>
    <name evidence="9" type="ORF">H9980_01735</name>
</gene>
<evidence type="ECO:0000256" key="7">
    <source>
        <dbReference type="RuleBase" id="RU363032"/>
    </source>
</evidence>
<comment type="similarity">
    <text evidence="7">Belongs to the binding-protein-dependent transport system permease family.</text>
</comment>
<sequence>MDMKKNQDLIDENIAADEFEWVGQDKDAMNAISRESISFWKDSLRRLKQTKSALVFLTILIIITLCAIFIPMFYPIEQSVQHYDCMNLGMFSSCNEGGFMHIFGTDSLGRDIFIRIWEGGRVSLTIAYSAIAIDCVVGVIYGGIAGYFGGMVDNVMMRIVEIVTGIPYILVVILFMMVMSPGIGTLIIAYAITGWVSMARLVRGQVIQLKEQEFVVASQTMGASTKRIILKHLVPNLLSIIIIQLTLEIPSAIFTEAFLSFIGLGVPIPNSSWGTLANDGIQVFRNYPTQLLIPAFFISITMLSFNLLGDKLRDAFDPKLRR</sequence>
<organism evidence="9 10">
    <name type="scientific">Candidatus Erysipelatoclostridium merdavium</name>
    <dbReference type="NCBI Taxonomy" id="2838566"/>
    <lineage>
        <taxon>Bacteria</taxon>
        <taxon>Bacillati</taxon>
        <taxon>Bacillota</taxon>
        <taxon>Erysipelotrichia</taxon>
        <taxon>Erysipelotrichales</taxon>
        <taxon>Erysipelotrichales incertae sedis</taxon>
    </lineage>
</organism>
<evidence type="ECO:0000256" key="1">
    <source>
        <dbReference type="ARBA" id="ARBA00004651"/>
    </source>
</evidence>
<keyword evidence="2 7" id="KW-0813">Transport</keyword>
<dbReference type="GO" id="GO:0055085">
    <property type="term" value="P:transmembrane transport"/>
    <property type="evidence" value="ECO:0007669"/>
    <property type="project" value="InterPro"/>
</dbReference>
<dbReference type="EMBL" id="DXET01000044">
    <property type="protein sequence ID" value="HIX80674.1"/>
    <property type="molecule type" value="Genomic_DNA"/>
</dbReference>
<keyword evidence="3" id="KW-1003">Cell membrane</keyword>
<dbReference type="PANTHER" id="PTHR43386:SF22">
    <property type="entry name" value="OLIGOPEPTIDE TRANSPORT SYSTEM PERMEASE PROTEIN OPPC"/>
    <property type="match status" value="1"/>
</dbReference>